<dbReference type="PANTHER" id="PTHR21737">
    <property type="entry name" value="POLYGLUTAMINE BINDING PROTEIN 1/MARVEL MEMBRANE-ASSOCIATING DOMAIN CONTAINING 3"/>
    <property type="match status" value="1"/>
</dbReference>
<dbReference type="Pfam" id="PF09732">
    <property type="entry name" value="CactinC_cactus"/>
    <property type="match status" value="1"/>
</dbReference>
<dbReference type="Proteomes" id="UP000027120">
    <property type="component" value="Unassembled WGS sequence"/>
</dbReference>
<sequence length="272" mass="31898">MGFYKDTRGCRKHCPRENLCKHLWRFFDWELAEARKKNALDQARLHGDESLAELLAFERGLHCVEADVKNLFQGKTQKELEALQTNIESIMLEAVLKGLHIYRTMMLISQHFFNVFNHLQQLGQYLEGEEFENNCGLRPEEQDIEYDDNGICTFRLNREEEAGSFSPVLHYSHENYGSIDPEQDRILPEHKRIAVSEERQGQEAPKPNIIRLTYDHDNPPPKFVQGYKFNIFFTHLVDKIQTPRYDVVPDRINGEKCIIKFHAEPPYEDAAF</sequence>
<dbReference type="InterPro" id="IPR019134">
    <property type="entry name" value="Cactin_C"/>
</dbReference>
<dbReference type="STRING" id="2711.A0A067EDF2"/>
<proteinExistence type="predicted"/>
<evidence type="ECO:0000313" key="3">
    <source>
        <dbReference type="Proteomes" id="UP000027120"/>
    </source>
</evidence>
<dbReference type="PANTHER" id="PTHR21737:SF4">
    <property type="entry name" value="SPLICING FACTOR CACTIN"/>
    <property type="match status" value="1"/>
</dbReference>
<dbReference type="SMART" id="SM01050">
    <property type="entry name" value="CactinC_cactus"/>
    <property type="match status" value="1"/>
</dbReference>
<dbReference type="AlphaFoldDB" id="A0A067EDF2"/>
<accession>A0A067EDF2</accession>
<organism evidence="2 3">
    <name type="scientific">Citrus sinensis</name>
    <name type="common">Sweet orange</name>
    <name type="synonym">Citrus aurantium var. sinensis</name>
    <dbReference type="NCBI Taxonomy" id="2711"/>
    <lineage>
        <taxon>Eukaryota</taxon>
        <taxon>Viridiplantae</taxon>
        <taxon>Streptophyta</taxon>
        <taxon>Embryophyta</taxon>
        <taxon>Tracheophyta</taxon>
        <taxon>Spermatophyta</taxon>
        <taxon>Magnoliopsida</taxon>
        <taxon>eudicotyledons</taxon>
        <taxon>Gunneridae</taxon>
        <taxon>Pentapetalae</taxon>
        <taxon>rosids</taxon>
        <taxon>malvids</taxon>
        <taxon>Sapindales</taxon>
        <taxon>Rutaceae</taxon>
        <taxon>Aurantioideae</taxon>
        <taxon>Citrus</taxon>
    </lineage>
</organism>
<gene>
    <name evidence="2" type="ORF">CISIN_1g038231mg</name>
</gene>
<evidence type="ECO:0000259" key="1">
    <source>
        <dbReference type="Pfam" id="PF09732"/>
    </source>
</evidence>
<reference evidence="2 3" key="1">
    <citation type="submission" date="2014-04" db="EMBL/GenBank/DDBJ databases">
        <authorList>
            <consortium name="International Citrus Genome Consortium"/>
            <person name="Gmitter F."/>
            <person name="Chen C."/>
            <person name="Farmerie W."/>
            <person name="Harkins T."/>
            <person name="Desany B."/>
            <person name="Mohiuddin M."/>
            <person name="Kodira C."/>
            <person name="Borodovsky M."/>
            <person name="Lomsadze A."/>
            <person name="Burns P."/>
            <person name="Jenkins J."/>
            <person name="Prochnik S."/>
            <person name="Shu S."/>
            <person name="Chapman J."/>
            <person name="Pitluck S."/>
            <person name="Schmutz J."/>
            <person name="Rokhsar D."/>
        </authorList>
    </citation>
    <scope>NUCLEOTIDE SEQUENCE</scope>
</reference>
<protein>
    <recommendedName>
        <fullName evidence="1">Splicing factor Cactin C-terminal domain-containing protein</fullName>
    </recommendedName>
</protein>
<feature type="domain" description="Splicing factor Cactin C-terminal" evidence="1">
    <location>
        <begin position="211"/>
        <end position="272"/>
    </location>
</feature>
<evidence type="ECO:0000313" key="2">
    <source>
        <dbReference type="EMBL" id="KDO49227.1"/>
    </source>
</evidence>
<keyword evidence="3" id="KW-1185">Reference proteome</keyword>
<dbReference type="EMBL" id="KK785118">
    <property type="protein sequence ID" value="KDO49227.1"/>
    <property type="molecule type" value="Genomic_DNA"/>
</dbReference>
<dbReference type="SMR" id="A0A067EDF2"/>
<name>A0A067EDF2_CITSI</name>